<dbReference type="Proteomes" id="UP001059617">
    <property type="component" value="Chromosome"/>
</dbReference>
<feature type="domain" description="UspA" evidence="2">
    <location>
        <begin position="218"/>
        <end position="287"/>
    </location>
</feature>
<sequence length="298" mass="31457">MRPRTIRVLVGYDGSPAASTALDAGSLLLPGAHAVVAHLWAPPFTSPELRRRLWTGSRDVDAFTEAVEREGDREAHRLADVGITLARAAGWEAEQITRRSYGGEGLQLAQIAEETDVDVVLVGSRGLRGGRALLGSVSDMLVHYSSRPVLVVPHPLLTDEYVALANGPAMVAWDGSAGAALAWRRARDLFPGRELVAAVVGRDGTASTVPAPQADADIDPAAEALPRNTRTSRARRVADALTAHARTLGAAAVVVGSRGRSAAQEILLGTVAKATLHRAHRPVLVVPPDNHPDGERPS</sequence>
<dbReference type="InterPro" id="IPR006016">
    <property type="entry name" value="UspA"/>
</dbReference>
<dbReference type="Pfam" id="PF00582">
    <property type="entry name" value="Usp"/>
    <property type="match status" value="2"/>
</dbReference>
<dbReference type="PANTHER" id="PTHR46268">
    <property type="entry name" value="STRESS RESPONSE PROTEIN NHAX"/>
    <property type="match status" value="1"/>
</dbReference>
<dbReference type="PRINTS" id="PR01438">
    <property type="entry name" value="UNVRSLSTRESS"/>
</dbReference>
<organism evidence="3 4">
    <name type="scientific">Dactylosporangium fulvum</name>
    <dbReference type="NCBI Taxonomy" id="53359"/>
    <lineage>
        <taxon>Bacteria</taxon>
        <taxon>Bacillati</taxon>
        <taxon>Actinomycetota</taxon>
        <taxon>Actinomycetes</taxon>
        <taxon>Micromonosporales</taxon>
        <taxon>Micromonosporaceae</taxon>
        <taxon>Dactylosporangium</taxon>
    </lineage>
</organism>
<proteinExistence type="inferred from homology"/>
<dbReference type="PANTHER" id="PTHR46268:SF6">
    <property type="entry name" value="UNIVERSAL STRESS PROTEIN UP12"/>
    <property type="match status" value="1"/>
</dbReference>
<reference evidence="3" key="2">
    <citation type="submission" date="2022-09" db="EMBL/GenBank/DDBJ databases">
        <title>Biosynthetic gene clusters of Dactylosporangioum fulvum.</title>
        <authorList>
            <person name="Caradec T."/>
        </authorList>
    </citation>
    <scope>NUCLEOTIDE SEQUENCE</scope>
    <source>
        <strain evidence="3">NRRL B-16292</strain>
    </source>
</reference>
<comment type="similarity">
    <text evidence="1">Belongs to the universal stress protein A family.</text>
</comment>
<dbReference type="CDD" id="cd00293">
    <property type="entry name" value="USP-like"/>
    <property type="match status" value="1"/>
</dbReference>
<dbReference type="EMBL" id="CP073720">
    <property type="protein sequence ID" value="UWP87577.1"/>
    <property type="molecule type" value="Genomic_DNA"/>
</dbReference>
<evidence type="ECO:0000313" key="3">
    <source>
        <dbReference type="EMBL" id="UWP87577.1"/>
    </source>
</evidence>
<dbReference type="RefSeq" id="WP_259868470.1">
    <property type="nucleotide sequence ID" value="NZ_BAAAST010000001.1"/>
</dbReference>
<evidence type="ECO:0000259" key="2">
    <source>
        <dbReference type="Pfam" id="PF00582"/>
    </source>
</evidence>
<evidence type="ECO:0000313" key="4">
    <source>
        <dbReference type="Proteomes" id="UP001059617"/>
    </source>
</evidence>
<evidence type="ECO:0000256" key="1">
    <source>
        <dbReference type="ARBA" id="ARBA00008791"/>
    </source>
</evidence>
<gene>
    <name evidence="3" type="ORF">Dfulv_31485</name>
</gene>
<dbReference type="InterPro" id="IPR014729">
    <property type="entry name" value="Rossmann-like_a/b/a_fold"/>
</dbReference>
<dbReference type="SUPFAM" id="SSF52402">
    <property type="entry name" value="Adenine nucleotide alpha hydrolases-like"/>
    <property type="match status" value="2"/>
</dbReference>
<protein>
    <submittedName>
        <fullName evidence="3">Universal stress protein</fullName>
    </submittedName>
</protein>
<feature type="domain" description="UspA" evidence="2">
    <location>
        <begin position="7"/>
        <end position="153"/>
    </location>
</feature>
<accession>A0ABY5WBZ5</accession>
<keyword evidence="4" id="KW-1185">Reference proteome</keyword>
<name>A0ABY5WBZ5_9ACTN</name>
<dbReference type="Gene3D" id="3.40.50.620">
    <property type="entry name" value="HUPs"/>
    <property type="match status" value="2"/>
</dbReference>
<reference evidence="3" key="1">
    <citation type="submission" date="2021-04" db="EMBL/GenBank/DDBJ databases">
        <authorList>
            <person name="Hartkoorn R.C."/>
            <person name="Beaudoing E."/>
            <person name="Hot D."/>
        </authorList>
    </citation>
    <scope>NUCLEOTIDE SEQUENCE</scope>
    <source>
        <strain evidence="3">NRRL B-16292</strain>
    </source>
</reference>
<dbReference type="InterPro" id="IPR006015">
    <property type="entry name" value="Universal_stress_UspA"/>
</dbReference>